<gene>
    <name evidence="1" type="ORF">PsYK624_148440</name>
</gene>
<dbReference type="OrthoDB" id="3193283at2759"/>
<sequence length="561" mass="62420">MATIQSLPTELLLKILRTAAHEAQEKWIRYLLDNPKPVREYTYVGPIGVPQLKPRKRTPDDPQPAPALMVTLAQVCRRWCDVTLAHAILWAHVDVRDEAGTAAVLQRAGTQPLTVTFRLPDTEHDAAARSAPGTRTDLFKKVLESYIGRIDTLVMPLLPELQVTQFASVATNLRRLLLIEPSPSLIALQITEAPLLTHSAFPALTTIVCRTPLWAPLTHLCVPTLTTLELFRNTPPPMEDVYEVDEDYTTGLAELVRALARMPRLEHLAVELSEEPFDIPDTLALPKLRSLRVRAATCICAALLRCVQPPPHVTLDFWCLYGDSGPAVCDVLALPRALADAFANPAQFENRFVSVRSAALCTRPHGFSLCGWRDARALTGTNADAPPDVHIHFATAAAAEDLRTILSTMPLGDACSARISHLFQGYGEPVLDCAKAFATVPRLERLALECVHPCIAWELLAATPATEIFVEHVPFEWADELWGDRAQTEHFEVQWKRTFEFSNHALEVRAVLNKRKALGLKPWVDMRGAHYHDFLQNEAEPSIYDDLLSELLQADSSQKMV</sequence>
<dbReference type="Proteomes" id="UP000703269">
    <property type="component" value="Unassembled WGS sequence"/>
</dbReference>
<evidence type="ECO:0000313" key="1">
    <source>
        <dbReference type="EMBL" id="GJE98610.1"/>
    </source>
</evidence>
<dbReference type="EMBL" id="BPQB01000091">
    <property type="protein sequence ID" value="GJE98610.1"/>
    <property type="molecule type" value="Genomic_DNA"/>
</dbReference>
<dbReference type="AlphaFoldDB" id="A0A9P3GSE3"/>
<reference evidence="1 2" key="1">
    <citation type="submission" date="2021-08" db="EMBL/GenBank/DDBJ databases">
        <title>Draft Genome Sequence of Phanerochaete sordida strain YK-624.</title>
        <authorList>
            <person name="Mori T."/>
            <person name="Dohra H."/>
            <person name="Suzuki T."/>
            <person name="Kawagishi H."/>
            <person name="Hirai H."/>
        </authorList>
    </citation>
    <scope>NUCLEOTIDE SEQUENCE [LARGE SCALE GENOMIC DNA]</scope>
    <source>
        <strain evidence="1 2">YK-624</strain>
    </source>
</reference>
<protein>
    <recommendedName>
        <fullName evidence="3">F-box domain-containing protein</fullName>
    </recommendedName>
</protein>
<proteinExistence type="predicted"/>
<evidence type="ECO:0008006" key="3">
    <source>
        <dbReference type="Google" id="ProtNLM"/>
    </source>
</evidence>
<comment type="caution">
    <text evidence="1">The sequence shown here is derived from an EMBL/GenBank/DDBJ whole genome shotgun (WGS) entry which is preliminary data.</text>
</comment>
<dbReference type="Gene3D" id="1.20.1280.50">
    <property type="match status" value="1"/>
</dbReference>
<accession>A0A9P3GSE3</accession>
<organism evidence="1 2">
    <name type="scientific">Phanerochaete sordida</name>
    <dbReference type="NCBI Taxonomy" id="48140"/>
    <lineage>
        <taxon>Eukaryota</taxon>
        <taxon>Fungi</taxon>
        <taxon>Dikarya</taxon>
        <taxon>Basidiomycota</taxon>
        <taxon>Agaricomycotina</taxon>
        <taxon>Agaricomycetes</taxon>
        <taxon>Polyporales</taxon>
        <taxon>Phanerochaetaceae</taxon>
        <taxon>Phanerochaete</taxon>
    </lineage>
</organism>
<evidence type="ECO:0000313" key="2">
    <source>
        <dbReference type="Proteomes" id="UP000703269"/>
    </source>
</evidence>
<name>A0A9P3GSE3_9APHY</name>
<keyword evidence="2" id="KW-1185">Reference proteome</keyword>